<dbReference type="SUPFAM" id="SSF53448">
    <property type="entry name" value="Nucleotide-diphospho-sugar transferases"/>
    <property type="match status" value="1"/>
</dbReference>
<evidence type="ECO:0000259" key="1">
    <source>
        <dbReference type="Pfam" id="PF00535"/>
    </source>
</evidence>
<feature type="domain" description="Glycosyltransferase 2-like" evidence="1">
    <location>
        <begin position="29"/>
        <end position="189"/>
    </location>
</feature>
<name>A0A918KNJ6_9PROT</name>
<reference evidence="2 3" key="1">
    <citation type="journal article" date="2014" name="Int. J. Syst. Evol. Microbiol.">
        <title>Complete genome sequence of Corynebacterium casei LMG S-19264T (=DSM 44701T), isolated from a smear-ripened cheese.</title>
        <authorList>
            <consortium name="US DOE Joint Genome Institute (JGI-PGF)"/>
            <person name="Walter F."/>
            <person name="Albersmeier A."/>
            <person name="Kalinowski J."/>
            <person name="Ruckert C."/>
        </authorList>
    </citation>
    <scope>NUCLEOTIDE SEQUENCE [LARGE SCALE GENOMIC DNA]</scope>
    <source>
        <strain evidence="2 3">KCTC 23968</strain>
    </source>
</reference>
<comment type="caution">
    <text evidence="2">The sequence shown here is derived from an EMBL/GenBank/DDBJ whole genome shotgun (WGS) entry which is preliminary data.</text>
</comment>
<sequence length="390" mass="43791">MTKRKTVSIETSPKQQTLTPSIWKHDRTSIIIPCYNEANRLHLEVFLNFARKNPKISFVFVDDGSRDLTISLLCGAMAALPDQVDVLTMARNAGKAEAVRHGLKFAAKRGDKYIAFLDADLATPLNAINDFISVADRLDNIDVVFGSRAGGLGRRVYRDIHRKMISLVCASMGRMATGLALKDTQCGAKLFRNTEHLINCLDAPFTAGWLFDVELFLRISNPNKRERKNFFEYPVLEWTEIPGSNIKFSDVIKGGLKMTSLIFSQWKIRARFQNRRVLPQPSLTQHLRSGETLSTQSIHAMEAIVSENKRLITLDFSNVKTLEPSVFTSLTEVCERLLACGKDVSIYLPDDADILSAARRSSITALFNCTIRTRLPSHFTNNSRFSLSEA</sequence>
<dbReference type="EMBL" id="BMYV01000002">
    <property type="protein sequence ID" value="GGX69837.1"/>
    <property type="molecule type" value="Genomic_DNA"/>
</dbReference>
<gene>
    <name evidence="2" type="ORF">GCM10011309_19830</name>
</gene>
<dbReference type="RefSeq" id="WP_189585078.1">
    <property type="nucleotide sequence ID" value="NZ_BMYV01000002.1"/>
</dbReference>
<dbReference type="GO" id="GO:0006487">
    <property type="term" value="P:protein N-linked glycosylation"/>
    <property type="evidence" value="ECO:0007669"/>
    <property type="project" value="TreeGrafter"/>
</dbReference>
<protein>
    <recommendedName>
        <fullName evidence="1">Glycosyltransferase 2-like domain-containing protein</fullName>
    </recommendedName>
</protein>
<organism evidence="2 3">
    <name type="scientific">Litorimonas cladophorae</name>
    <dbReference type="NCBI Taxonomy" id="1220491"/>
    <lineage>
        <taxon>Bacteria</taxon>
        <taxon>Pseudomonadati</taxon>
        <taxon>Pseudomonadota</taxon>
        <taxon>Alphaproteobacteria</taxon>
        <taxon>Maricaulales</taxon>
        <taxon>Robiginitomaculaceae</taxon>
    </lineage>
</organism>
<keyword evidence="3" id="KW-1185">Reference proteome</keyword>
<dbReference type="Proteomes" id="UP000600865">
    <property type="component" value="Unassembled WGS sequence"/>
</dbReference>
<evidence type="ECO:0000313" key="2">
    <source>
        <dbReference type="EMBL" id="GGX69837.1"/>
    </source>
</evidence>
<dbReference type="InterPro" id="IPR001173">
    <property type="entry name" value="Glyco_trans_2-like"/>
</dbReference>
<dbReference type="InterPro" id="IPR029044">
    <property type="entry name" value="Nucleotide-diphossugar_trans"/>
</dbReference>
<dbReference type="AlphaFoldDB" id="A0A918KNJ6"/>
<dbReference type="PANTHER" id="PTHR10859:SF91">
    <property type="entry name" value="DOLICHYL-PHOSPHATE BETA-GLUCOSYLTRANSFERASE"/>
    <property type="match status" value="1"/>
</dbReference>
<proteinExistence type="predicted"/>
<accession>A0A918KNJ6</accession>
<dbReference type="Pfam" id="PF00535">
    <property type="entry name" value="Glycos_transf_2"/>
    <property type="match status" value="1"/>
</dbReference>
<evidence type="ECO:0000313" key="3">
    <source>
        <dbReference type="Proteomes" id="UP000600865"/>
    </source>
</evidence>
<dbReference type="PANTHER" id="PTHR10859">
    <property type="entry name" value="GLYCOSYL TRANSFERASE"/>
    <property type="match status" value="1"/>
</dbReference>
<dbReference type="Gene3D" id="3.90.550.10">
    <property type="entry name" value="Spore Coat Polysaccharide Biosynthesis Protein SpsA, Chain A"/>
    <property type="match status" value="1"/>
</dbReference>